<evidence type="ECO:0000313" key="3">
    <source>
        <dbReference type="Proteomes" id="UP000297641"/>
    </source>
</evidence>
<dbReference type="EMBL" id="RQFT01000007">
    <property type="protein sequence ID" value="TGL07267.1"/>
    <property type="molecule type" value="Genomic_DNA"/>
</dbReference>
<dbReference type="Proteomes" id="UP000297641">
    <property type="component" value="Unassembled WGS sequence"/>
</dbReference>
<reference evidence="2 3" key="1">
    <citation type="journal article" date="2019" name="PLoS Negl. Trop. Dis.">
        <title>Revisiting the worldwide diversity of Leptospira species in the environment.</title>
        <authorList>
            <person name="Vincent A.T."/>
            <person name="Schiettekatte O."/>
            <person name="Bourhy P."/>
            <person name="Veyrier F.J."/>
            <person name="Picardeau M."/>
        </authorList>
    </citation>
    <scope>NUCLEOTIDE SEQUENCE [LARGE SCALE GENOMIC DNA]</scope>
    <source>
        <strain evidence="2 3">201800273</strain>
    </source>
</reference>
<accession>A0A7I0IQH2</accession>
<keyword evidence="1" id="KW-0472">Membrane</keyword>
<feature type="transmembrane region" description="Helical" evidence="1">
    <location>
        <begin position="12"/>
        <end position="34"/>
    </location>
</feature>
<evidence type="ECO:0000313" key="2">
    <source>
        <dbReference type="EMBL" id="TGL07267.1"/>
    </source>
</evidence>
<protein>
    <submittedName>
        <fullName evidence="2">Uncharacterized protein</fullName>
    </submittedName>
</protein>
<evidence type="ECO:0000256" key="1">
    <source>
        <dbReference type="SAM" id="Phobius"/>
    </source>
</evidence>
<dbReference type="RefSeq" id="WP_135770581.1">
    <property type="nucleotide sequence ID" value="NZ_RQFT01000007.1"/>
</dbReference>
<proteinExistence type="predicted"/>
<feature type="transmembrane region" description="Helical" evidence="1">
    <location>
        <begin position="118"/>
        <end position="140"/>
    </location>
</feature>
<dbReference type="AlphaFoldDB" id="A0A7I0IQH2"/>
<feature type="transmembrane region" description="Helical" evidence="1">
    <location>
        <begin position="54"/>
        <end position="77"/>
    </location>
</feature>
<organism evidence="2 3">
    <name type="scientific">Leptospira bouyouniensis</name>
    <dbReference type="NCBI Taxonomy" id="2484911"/>
    <lineage>
        <taxon>Bacteria</taxon>
        <taxon>Pseudomonadati</taxon>
        <taxon>Spirochaetota</taxon>
        <taxon>Spirochaetia</taxon>
        <taxon>Leptospirales</taxon>
        <taxon>Leptospiraceae</taxon>
        <taxon>Leptospira</taxon>
    </lineage>
</organism>
<comment type="caution">
    <text evidence="2">The sequence shown here is derived from an EMBL/GenBank/DDBJ whole genome shotgun (WGS) entry which is preliminary data.</text>
</comment>
<name>A0A7I0IQH2_9LEPT</name>
<sequence length="146" mass="16785">MSSLNTEKWNRILVRFLLAFSFWEAVSIPLRMLFFAKFYFDPTLKLMFVPITDVFWLGPVFSDLTFTLAFGFLYALMKESLPQGLVGGFLMGILVSILGFVSPMLWTLSLTNFAPTVLVWVWVAYYSLFTISTAVIYSVGWKEDEE</sequence>
<gene>
    <name evidence="2" type="ORF">EHQ43_07580</name>
</gene>
<feature type="transmembrane region" description="Helical" evidence="1">
    <location>
        <begin position="84"/>
        <end position="106"/>
    </location>
</feature>
<keyword evidence="1" id="KW-0812">Transmembrane</keyword>
<keyword evidence="1" id="KW-1133">Transmembrane helix</keyword>